<dbReference type="Gene3D" id="3.90.550.10">
    <property type="entry name" value="Spore Coat Polysaccharide Biosynthesis Protein SpsA, Chain A"/>
    <property type="match status" value="1"/>
</dbReference>
<feature type="region of interest" description="Disordered" evidence="1">
    <location>
        <begin position="420"/>
        <end position="448"/>
    </location>
</feature>
<feature type="region of interest" description="Disordered" evidence="1">
    <location>
        <begin position="633"/>
        <end position="682"/>
    </location>
</feature>
<dbReference type="InterPro" id="IPR029044">
    <property type="entry name" value="Nucleotide-diphossugar_trans"/>
</dbReference>
<proteinExistence type="predicted"/>
<dbReference type="AlphaFoldDB" id="A0A2R4XH39"/>
<accession>A0A2R4XH39</accession>
<protein>
    <submittedName>
        <fullName evidence="2">Uncharacterized protein</fullName>
    </submittedName>
</protein>
<feature type="region of interest" description="Disordered" evidence="1">
    <location>
        <begin position="197"/>
        <end position="252"/>
    </location>
</feature>
<gene>
    <name evidence="2" type="ORF">DBV39_03975</name>
</gene>
<feature type="compositionally biased region" description="Polar residues" evidence="1">
    <location>
        <begin position="648"/>
        <end position="671"/>
    </location>
</feature>
<organism evidence="2 3">
    <name type="scientific">Orrella marina</name>
    <dbReference type="NCBI Taxonomy" id="2163011"/>
    <lineage>
        <taxon>Bacteria</taxon>
        <taxon>Pseudomonadati</taxon>
        <taxon>Pseudomonadota</taxon>
        <taxon>Betaproteobacteria</taxon>
        <taxon>Burkholderiales</taxon>
        <taxon>Alcaligenaceae</taxon>
        <taxon>Orrella</taxon>
    </lineage>
</organism>
<name>A0A2R4XH39_9BURK</name>
<dbReference type="KEGG" id="boz:DBV39_03975"/>
<dbReference type="EMBL" id="CP028901">
    <property type="protein sequence ID" value="AWB33013.1"/>
    <property type="molecule type" value="Genomic_DNA"/>
</dbReference>
<evidence type="ECO:0000256" key="1">
    <source>
        <dbReference type="SAM" id="MobiDB-lite"/>
    </source>
</evidence>
<sequence length="682" mass="77544">MFDMVSTIVVRLRHLLHQTVVATTAVESLVVPTRRPAPGLLLLVQFRNERDGLPAFFSNVLPHVDGIIGLNDGSEDGSGDYFQAQPKVLKVIHRPVRTPHRWDEPGNRLALMQAANHYRSQWILALDVDERLERDFRVRVRPYLIAAERLNCHSISQPLREMWDSPYTYRCDGIWGRKRRDRLFRWTEDHQVDPSAFHGTWTSVRQSAEGAQERRPEVPSEVQPEVHPEELLEGQQARSTEQQKKGRSPLVRGRQSIACPLPIYHLGMLTDAQRARRVRKYERLDPMHQFQSIGYAYLNDTNGLRLRHVDSKRPYQPTKEVLPISGMYGQADLLRELTHCIEFVRTNKDLFRISPRDEYLIHESMQRLQPRLNQSVGHLGLTRNPLALLQLSSLFAQSTKPKQPTPSKETTKLFQPTQFTESAGPADSVNSTHPAHPAHSSPTETIGRYRVGYDQPKRGLQETQLAGKAIPRSFVVVGPQSAAQDILIGRLCRNRGYRQLILDPIVGLISTLEDTQLRHMFSRLLWQSMATRYPSGVVFHITDTAFSKMVITQGDLSSSRTWVRACRVMKTSVYWLDSAGQGNPWVRLSAFVPRTVTRLQVRDDQCVDELIRLQSVIEARECSPFFQGGDRGARSMRGCGPGQIRGAQGSQNIQGSQDVQCNRSNRNTPQSHDVKKHLSNSG</sequence>
<feature type="compositionally biased region" description="Basic and acidic residues" evidence="1">
    <location>
        <begin position="211"/>
        <end position="230"/>
    </location>
</feature>
<reference evidence="2 3" key="1">
    <citation type="submission" date="2018-04" db="EMBL/GenBank/DDBJ databases">
        <title>Bordetella sp. HZ20 isolated from seawater.</title>
        <authorList>
            <person name="Sun C."/>
        </authorList>
    </citation>
    <scope>NUCLEOTIDE SEQUENCE [LARGE SCALE GENOMIC DNA]</scope>
    <source>
        <strain evidence="2 3">HZ20</strain>
    </source>
</reference>
<dbReference type="SUPFAM" id="SSF53448">
    <property type="entry name" value="Nucleotide-diphospho-sugar transferases"/>
    <property type="match status" value="1"/>
</dbReference>
<evidence type="ECO:0000313" key="3">
    <source>
        <dbReference type="Proteomes" id="UP000244571"/>
    </source>
</evidence>
<evidence type="ECO:0000313" key="2">
    <source>
        <dbReference type="EMBL" id="AWB33013.1"/>
    </source>
</evidence>
<keyword evidence="3" id="KW-1185">Reference proteome</keyword>
<dbReference type="Proteomes" id="UP000244571">
    <property type="component" value="Chromosome"/>
</dbReference>